<name>A0A1F7SDG6_9BACT</name>
<dbReference type="STRING" id="1817883.A3G31_12615"/>
<organism evidence="3 4">
    <name type="scientific">Candidatus Schekmanbacteria bacterium RIFCSPLOWO2_12_FULL_38_15</name>
    <dbReference type="NCBI Taxonomy" id="1817883"/>
    <lineage>
        <taxon>Bacteria</taxon>
        <taxon>Candidatus Schekmaniibacteriota</taxon>
    </lineage>
</organism>
<dbReference type="PANTHER" id="PTHR43630">
    <property type="entry name" value="POLY-BETA-1,6-N-ACETYL-D-GLUCOSAMINE SYNTHASE"/>
    <property type="match status" value="1"/>
</dbReference>
<dbReference type="Gene3D" id="3.90.550.10">
    <property type="entry name" value="Spore Coat Polysaccharide Biosynthesis Protein SpsA, Chain A"/>
    <property type="match status" value="1"/>
</dbReference>
<dbReference type="AlphaFoldDB" id="A0A1F7SDG6"/>
<dbReference type="PANTHER" id="PTHR43630:SF2">
    <property type="entry name" value="GLYCOSYLTRANSFERASE"/>
    <property type="match status" value="1"/>
</dbReference>
<evidence type="ECO:0000313" key="3">
    <source>
        <dbReference type="EMBL" id="OGL51820.1"/>
    </source>
</evidence>
<evidence type="ECO:0000313" key="4">
    <source>
        <dbReference type="Proteomes" id="UP000178082"/>
    </source>
</evidence>
<proteinExistence type="predicted"/>
<dbReference type="EMBL" id="MGDI01000037">
    <property type="protein sequence ID" value="OGL51820.1"/>
    <property type="molecule type" value="Genomic_DNA"/>
</dbReference>
<dbReference type="CDD" id="cd02511">
    <property type="entry name" value="Beta4Glucosyltransferase"/>
    <property type="match status" value="1"/>
</dbReference>
<dbReference type="SUPFAM" id="SSF53448">
    <property type="entry name" value="Nucleotide-diphospho-sugar transferases"/>
    <property type="match status" value="1"/>
</dbReference>
<evidence type="ECO:0000256" key="1">
    <source>
        <dbReference type="SAM" id="Phobius"/>
    </source>
</evidence>
<dbReference type="Pfam" id="PF00535">
    <property type="entry name" value="Glycos_transf_2"/>
    <property type="match status" value="1"/>
</dbReference>
<dbReference type="Proteomes" id="UP000178082">
    <property type="component" value="Unassembled WGS sequence"/>
</dbReference>
<comment type="caution">
    <text evidence="3">The sequence shown here is derived from an EMBL/GenBank/DDBJ whole genome shotgun (WGS) entry which is preliminary data.</text>
</comment>
<keyword evidence="1" id="KW-1133">Transmembrane helix</keyword>
<evidence type="ECO:0000259" key="2">
    <source>
        <dbReference type="Pfam" id="PF00535"/>
    </source>
</evidence>
<gene>
    <name evidence="3" type="ORF">A3G31_12615</name>
</gene>
<reference evidence="3 4" key="1">
    <citation type="journal article" date="2016" name="Nat. Commun.">
        <title>Thousands of microbial genomes shed light on interconnected biogeochemical processes in an aquifer system.</title>
        <authorList>
            <person name="Anantharaman K."/>
            <person name="Brown C.T."/>
            <person name="Hug L.A."/>
            <person name="Sharon I."/>
            <person name="Castelle C.J."/>
            <person name="Probst A.J."/>
            <person name="Thomas B.C."/>
            <person name="Singh A."/>
            <person name="Wilkins M.J."/>
            <person name="Karaoz U."/>
            <person name="Brodie E.L."/>
            <person name="Williams K.H."/>
            <person name="Hubbard S.S."/>
            <person name="Banfield J.F."/>
        </authorList>
    </citation>
    <scope>NUCLEOTIDE SEQUENCE [LARGE SCALE GENOMIC DNA]</scope>
</reference>
<dbReference type="InterPro" id="IPR029044">
    <property type="entry name" value="Nucleotide-diphossugar_trans"/>
</dbReference>
<keyword evidence="1" id="KW-0472">Membrane</keyword>
<accession>A0A1F7SDG6</accession>
<feature type="domain" description="Glycosyltransferase 2-like" evidence="2">
    <location>
        <begin position="8"/>
        <end position="126"/>
    </location>
</feature>
<keyword evidence="1" id="KW-0812">Transmembrane</keyword>
<feature type="transmembrane region" description="Helical" evidence="1">
    <location>
        <begin position="217"/>
        <end position="241"/>
    </location>
</feature>
<protein>
    <recommendedName>
        <fullName evidence="2">Glycosyltransferase 2-like domain-containing protein</fullName>
    </recommendedName>
</protein>
<dbReference type="InterPro" id="IPR001173">
    <property type="entry name" value="Glyco_trans_2-like"/>
</dbReference>
<sequence>MAREKLTALIPTFNEEDNIRDCLESVKWADEILIVDSYSNDKTLEIARSYTDRIIQHEYINSATQKNWAIPQARHEWVLIVDSDERVTEELKNEIEKALSKDSDDINGYYIPRKNFFLGKEIKHGGWEFQHDLNLRLFKRDFGRYENKEVHADIIIKGRKGKIGSPFLHYSYKTIAPYLKKLERYTNWAALDVAKKGKRIGWQQFVFRPTGTFIKMFVLKLGFLDGIHGLILALFSSYYVYIKYVKAWEIQNSKI</sequence>